<organism evidence="2 3">
    <name type="scientific">Epilithonimonas mollis</name>
    <dbReference type="NCBI Taxonomy" id="216903"/>
    <lineage>
        <taxon>Bacteria</taxon>
        <taxon>Pseudomonadati</taxon>
        <taxon>Bacteroidota</taxon>
        <taxon>Flavobacteriia</taxon>
        <taxon>Flavobacteriales</taxon>
        <taxon>Weeksellaceae</taxon>
        <taxon>Chryseobacterium group</taxon>
        <taxon>Epilithonimonas</taxon>
    </lineage>
</organism>
<reference evidence="3" key="1">
    <citation type="submission" date="2016-11" db="EMBL/GenBank/DDBJ databases">
        <authorList>
            <person name="Varghese N."/>
            <person name="Submissions S."/>
        </authorList>
    </citation>
    <scope>NUCLEOTIDE SEQUENCE [LARGE SCALE GENOMIC DNA]</scope>
    <source>
        <strain evidence="3">DSM 18016</strain>
    </source>
</reference>
<dbReference type="InterPro" id="IPR056906">
    <property type="entry name" value="ORF2/G2P_dom"/>
</dbReference>
<gene>
    <name evidence="2" type="ORF">SAMN05444371_3086</name>
</gene>
<dbReference type="RefSeq" id="WP_139258347.1">
    <property type="nucleotide sequence ID" value="NZ_FRAM01000004.1"/>
</dbReference>
<dbReference type="OrthoDB" id="947044at2"/>
<evidence type="ECO:0000313" key="2">
    <source>
        <dbReference type="EMBL" id="SHK63459.1"/>
    </source>
</evidence>
<dbReference type="Pfam" id="PF23343">
    <property type="entry name" value="REP_ORF2-G2P"/>
    <property type="match status" value="1"/>
</dbReference>
<sequence>MVESVAKVKKRSIVYYTRFSRKKYNEKSLNNLKQNLKTDENKMLQKLRNQSEIECINSYVSTYKMAYEQTTQKPLKTKLSKQQASKISEITNVFIQSLLSQFKPQSGFNQRSVTFALLTLPTQNQHVSDKKVISQLVKFIDDLKRVKNYIICPVTKHQTKDHALSIENYIWRAETTENGVIHFHILFDSFINKNVLKRVWNNHLEKLGFERSYNSAHIHSVKNLRDLGAYVTKYLTKEPLRDKYKHYTKDQLRNIPDSEKYRRPVIGKVWGCSKAVLKLKYIDFVESDQAHIEELRTQMKEYKSEKLPDFVSVYVGNVKECLKKCSIKLQSMFKKWHQRQYEFLYNYKSMIMEKSDQIITYGKKELHNIYKLLEKRNISYNPYKKVIIIPTDYDFEKDKDLMILRNHFGYQFIRELNFSS</sequence>
<evidence type="ECO:0000313" key="3">
    <source>
        <dbReference type="Proteomes" id="UP000184498"/>
    </source>
</evidence>
<dbReference type="STRING" id="216903.SAMN05444371_3086"/>
<feature type="domain" description="Replication-associated protein ORF2/G2P" evidence="1">
    <location>
        <begin position="166"/>
        <end position="238"/>
    </location>
</feature>
<accession>A0A1M6U2R8</accession>
<proteinExistence type="predicted"/>
<name>A0A1M6U2R8_9FLAO</name>
<dbReference type="EMBL" id="FRAM01000004">
    <property type="protein sequence ID" value="SHK63459.1"/>
    <property type="molecule type" value="Genomic_DNA"/>
</dbReference>
<dbReference type="AlphaFoldDB" id="A0A1M6U2R8"/>
<protein>
    <recommendedName>
        <fullName evidence="1">Replication-associated protein ORF2/G2P domain-containing protein</fullName>
    </recommendedName>
</protein>
<evidence type="ECO:0000259" key="1">
    <source>
        <dbReference type="Pfam" id="PF23343"/>
    </source>
</evidence>
<keyword evidence="3" id="KW-1185">Reference proteome</keyword>
<dbReference type="Proteomes" id="UP000184498">
    <property type="component" value="Unassembled WGS sequence"/>
</dbReference>